<evidence type="ECO:0000313" key="2">
    <source>
        <dbReference type="Proteomes" id="UP000245999"/>
    </source>
</evidence>
<dbReference type="AlphaFoldDB" id="A0A2Z3GQN3"/>
<dbReference type="Proteomes" id="UP000245999">
    <property type="component" value="Chromosome"/>
</dbReference>
<dbReference type="RefSeq" id="WP_109657779.1">
    <property type="nucleotide sequence ID" value="NZ_CP029145.1"/>
</dbReference>
<dbReference type="PROSITE" id="PS51257">
    <property type="entry name" value="PROKAR_LIPOPROTEIN"/>
    <property type="match status" value="1"/>
</dbReference>
<name>A0A2Z3GQN3_9BACT</name>
<evidence type="ECO:0000313" key="1">
    <source>
        <dbReference type="EMBL" id="AWM34751.1"/>
    </source>
</evidence>
<reference evidence="2" key="1">
    <citation type="submission" date="2018-04" db="EMBL/GenBank/DDBJ databases">
        <title>Complete genome of Antarctic heterotrophic bacterium Hymenobacter nivis.</title>
        <authorList>
            <person name="Terashima M."/>
        </authorList>
    </citation>
    <scope>NUCLEOTIDE SEQUENCE [LARGE SCALE GENOMIC DNA]</scope>
    <source>
        <strain evidence="2">NBRC 111535</strain>
    </source>
</reference>
<organism evidence="1 2">
    <name type="scientific">Hymenobacter nivis</name>
    <dbReference type="NCBI Taxonomy" id="1850093"/>
    <lineage>
        <taxon>Bacteria</taxon>
        <taxon>Pseudomonadati</taxon>
        <taxon>Bacteroidota</taxon>
        <taxon>Cytophagia</taxon>
        <taxon>Cytophagales</taxon>
        <taxon>Hymenobacteraceae</taxon>
        <taxon>Hymenobacter</taxon>
    </lineage>
</organism>
<dbReference type="KEGG" id="hnv:DDQ68_19405"/>
<dbReference type="OrthoDB" id="875142at2"/>
<protein>
    <recommendedName>
        <fullName evidence="3">Outer membrane protein beta-barrel domain-containing protein</fullName>
    </recommendedName>
</protein>
<sequence length="256" mass="27792">MKQRLSTNLVWLLAGALGSTGCAVYRPMQCAAPAVQDRGQAEVTGSLYFNRRLEFGVNYSPVRHLVVRAAGGGMGGKGDSTGYYSRVSQYEVAVGTYWPVGKHVLVGALGGFGQAHSELRYSTIESTPTTRYEFDARYNKFFGEAYGTVQISPTFSMGLAYRLTQVQFTSLTDLGQPLTVSHMLRSEPMLFMRSAFGDGPRGERPLYVQLGCGASALLGQAEAYQLAAGSEGNVLQPRTYFTVGLGFFPSALFKRP</sequence>
<proteinExistence type="predicted"/>
<dbReference type="EMBL" id="CP029145">
    <property type="protein sequence ID" value="AWM34751.1"/>
    <property type="molecule type" value="Genomic_DNA"/>
</dbReference>
<keyword evidence="2" id="KW-1185">Reference proteome</keyword>
<accession>A0A2Z3GQN3</accession>
<evidence type="ECO:0008006" key="3">
    <source>
        <dbReference type="Google" id="ProtNLM"/>
    </source>
</evidence>
<gene>
    <name evidence="1" type="ORF">DDQ68_19405</name>
</gene>